<dbReference type="AlphaFoldDB" id="W6QNR8"/>
<keyword evidence="3" id="KW-1185">Reference proteome</keyword>
<evidence type="ECO:0000256" key="1">
    <source>
        <dbReference type="SAM" id="MobiDB-lite"/>
    </source>
</evidence>
<dbReference type="OrthoDB" id="4363571at2759"/>
<sequence>MPDKGKKRVAQWCTFCEIEGHTQEECHRWAACLRDTAMANNISMMAAYKPSQNQKTNPHKKTHRSYRGGQNRTARNNLPPRPSSFAQSGM</sequence>
<gene>
    <name evidence="2" type="ORF">PROQFM164_S06g000583</name>
</gene>
<protein>
    <submittedName>
        <fullName evidence="2">Uncharacterized protein</fullName>
    </submittedName>
</protein>
<name>W6QNR8_PENRF</name>
<proteinExistence type="predicted"/>
<evidence type="ECO:0000313" key="2">
    <source>
        <dbReference type="EMBL" id="CDM37621.1"/>
    </source>
</evidence>
<dbReference type="EMBL" id="HG792020">
    <property type="protein sequence ID" value="CDM37621.1"/>
    <property type="molecule type" value="Genomic_DNA"/>
</dbReference>
<dbReference type="Proteomes" id="UP000030686">
    <property type="component" value="Unassembled WGS sequence"/>
</dbReference>
<evidence type="ECO:0000313" key="3">
    <source>
        <dbReference type="Proteomes" id="UP000030686"/>
    </source>
</evidence>
<feature type="region of interest" description="Disordered" evidence="1">
    <location>
        <begin position="49"/>
        <end position="90"/>
    </location>
</feature>
<feature type="compositionally biased region" description="Basic residues" evidence="1">
    <location>
        <begin position="57"/>
        <end position="66"/>
    </location>
</feature>
<accession>W6QNR8</accession>
<reference evidence="2" key="1">
    <citation type="journal article" date="2014" name="Nat. Commun.">
        <title>Multiple recent horizontal transfers of a large genomic region in cheese making fungi.</title>
        <authorList>
            <person name="Cheeseman K."/>
            <person name="Ropars J."/>
            <person name="Renault P."/>
            <person name="Dupont J."/>
            <person name="Gouzy J."/>
            <person name="Branca A."/>
            <person name="Abraham A.L."/>
            <person name="Ceppi M."/>
            <person name="Conseiller E."/>
            <person name="Debuchy R."/>
            <person name="Malagnac F."/>
            <person name="Goarin A."/>
            <person name="Silar P."/>
            <person name="Lacoste S."/>
            <person name="Sallet E."/>
            <person name="Bensimon A."/>
            <person name="Giraud T."/>
            <person name="Brygoo Y."/>
        </authorList>
    </citation>
    <scope>NUCLEOTIDE SEQUENCE [LARGE SCALE GENOMIC DNA]</scope>
    <source>
        <strain evidence="2">FM164</strain>
    </source>
</reference>
<organism evidence="2 3">
    <name type="scientific">Penicillium roqueforti (strain FM164)</name>
    <dbReference type="NCBI Taxonomy" id="1365484"/>
    <lineage>
        <taxon>Eukaryota</taxon>
        <taxon>Fungi</taxon>
        <taxon>Dikarya</taxon>
        <taxon>Ascomycota</taxon>
        <taxon>Pezizomycotina</taxon>
        <taxon>Eurotiomycetes</taxon>
        <taxon>Eurotiomycetidae</taxon>
        <taxon>Eurotiales</taxon>
        <taxon>Aspergillaceae</taxon>
        <taxon>Penicillium</taxon>
    </lineage>
</organism>